<dbReference type="SUPFAM" id="SSF51905">
    <property type="entry name" value="FAD/NAD(P)-binding domain"/>
    <property type="match status" value="2"/>
</dbReference>
<dbReference type="EMBL" id="JAXOVC010000012">
    <property type="protein sequence ID" value="KAK4495435.1"/>
    <property type="molecule type" value="Genomic_DNA"/>
</dbReference>
<dbReference type="Pfam" id="PF00743">
    <property type="entry name" value="FMO-like"/>
    <property type="match status" value="1"/>
</dbReference>
<dbReference type="Proteomes" id="UP001305779">
    <property type="component" value="Unassembled WGS sequence"/>
</dbReference>
<dbReference type="Gene3D" id="3.50.50.60">
    <property type="entry name" value="FAD/NAD(P)-binding domain"/>
    <property type="match status" value="1"/>
</dbReference>
<keyword evidence="2" id="KW-0274">FAD</keyword>
<dbReference type="PANTHER" id="PTHR43539:SF24">
    <property type="entry name" value="FAD_NAD(P)-BINDING DOMAIN-CONTAINING PROTEIN-RELATED"/>
    <property type="match status" value="1"/>
</dbReference>
<evidence type="ECO:0000313" key="5">
    <source>
        <dbReference type="Proteomes" id="UP001305779"/>
    </source>
</evidence>
<evidence type="ECO:0008006" key="6">
    <source>
        <dbReference type="Google" id="ProtNLM"/>
    </source>
</evidence>
<dbReference type="InterPro" id="IPR050982">
    <property type="entry name" value="Auxin_biosynth/cation_transpt"/>
</dbReference>
<comment type="caution">
    <text evidence="4">The sequence shown here is derived from an EMBL/GenBank/DDBJ whole genome shotgun (WGS) entry which is preliminary data.</text>
</comment>
<gene>
    <name evidence="4" type="ORF">PRZ48_013766</name>
</gene>
<evidence type="ECO:0000256" key="3">
    <source>
        <dbReference type="ARBA" id="ARBA00023002"/>
    </source>
</evidence>
<dbReference type="InterPro" id="IPR036188">
    <property type="entry name" value="FAD/NAD-bd_sf"/>
</dbReference>
<dbReference type="PANTHER" id="PTHR43539">
    <property type="entry name" value="FLAVIN-BINDING MONOOXYGENASE-LIKE PROTEIN (AFU_ORTHOLOGUE AFUA_4G09220)"/>
    <property type="match status" value="1"/>
</dbReference>
<proteinExistence type="predicted"/>
<sequence>MASLPQLTLHPNTNNKDIDPTNIVTQWLCSLNTHLQNATTSSATDLFLPSSLPYWRDILALSWDWSTKNSSEDILSLLSSSTQGFCDLEVVKTGALQPALVDLEGAVWIQSGFTFLNKFGSGRGLLRLVNEEDGAWRAWTVFTQLEGLHEAKENGNAVPSRDEKDEYQVLVIGAGQSGLAIGAHLKHQGLKYLIVDQNARIGDSWRARYESITSHTPTYSDHCPFLPYPEDYPQWLGRDRIADWQEHYAKLLDLNIELGTRAEVIGYDHHGATSRSYTLHLHGPDGKIRLVRAKHLILAAGMFSTKPILPSFPGQEDFKGSLYHTISHKSATKIRNIHSKNVICIGTGTSSHDIAQDFVLAGAKSVTMLQRSPIITVTRESYVATQMGLWNTPGIATEEADILGNSFPFPIVRALNIPATKKMNEMDAHLLEPMKKQGYRVLENSGLVDQQFLKAGCFYIDQGACEMIADGRIKIVDSSSGIQTFTETGLILNDGRQLEADIVILGTGFERMGEVVRGIMGGAVAEKVGDIGHLDEEAERIGWWRPTGVPGLWYMTGSFFWTRTFSSVLALQIAAVERGLNPGYYEREGDGRMRTRAD</sequence>
<keyword evidence="5" id="KW-1185">Reference proteome</keyword>
<evidence type="ECO:0000256" key="1">
    <source>
        <dbReference type="ARBA" id="ARBA00022630"/>
    </source>
</evidence>
<evidence type="ECO:0000256" key="2">
    <source>
        <dbReference type="ARBA" id="ARBA00022827"/>
    </source>
</evidence>
<evidence type="ECO:0000313" key="4">
    <source>
        <dbReference type="EMBL" id="KAK4495435.1"/>
    </source>
</evidence>
<keyword evidence="3" id="KW-0560">Oxidoreductase</keyword>
<accession>A0ABR0E205</accession>
<organism evidence="4 5">
    <name type="scientific">Zasmidium cellare</name>
    <name type="common">Wine cellar mold</name>
    <name type="synonym">Racodium cellare</name>
    <dbReference type="NCBI Taxonomy" id="395010"/>
    <lineage>
        <taxon>Eukaryota</taxon>
        <taxon>Fungi</taxon>
        <taxon>Dikarya</taxon>
        <taxon>Ascomycota</taxon>
        <taxon>Pezizomycotina</taxon>
        <taxon>Dothideomycetes</taxon>
        <taxon>Dothideomycetidae</taxon>
        <taxon>Mycosphaerellales</taxon>
        <taxon>Mycosphaerellaceae</taxon>
        <taxon>Zasmidium</taxon>
    </lineage>
</organism>
<dbReference type="InterPro" id="IPR020946">
    <property type="entry name" value="Flavin_mOase-like"/>
</dbReference>
<name>A0ABR0E205_ZASCE</name>
<reference evidence="4 5" key="1">
    <citation type="journal article" date="2023" name="G3 (Bethesda)">
        <title>A chromosome-level genome assembly of Zasmidium syzygii isolated from banana leaves.</title>
        <authorList>
            <person name="van Westerhoven A.C."/>
            <person name="Mehrabi R."/>
            <person name="Talebi R."/>
            <person name="Steentjes M.B.F."/>
            <person name="Corcolon B."/>
            <person name="Chong P.A."/>
            <person name="Kema G.H.J."/>
            <person name="Seidl M.F."/>
        </authorList>
    </citation>
    <scope>NUCLEOTIDE SEQUENCE [LARGE SCALE GENOMIC DNA]</scope>
    <source>
        <strain evidence="4 5">P124</strain>
    </source>
</reference>
<keyword evidence="1" id="KW-0285">Flavoprotein</keyword>
<protein>
    <recommendedName>
        <fullName evidence="6">Flavin-containing monooxygenase</fullName>
    </recommendedName>
</protein>